<gene>
    <name evidence="3" type="ORF">UFOPK3444_00605</name>
</gene>
<proteinExistence type="predicted"/>
<dbReference type="EMBL" id="CAFBLU010000007">
    <property type="protein sequence ID" value="CAB4868784.1"/>
    <property type="molecule type" value="Genomic_DNA"/>
</dbReference>
<feature type="compositionally biased region" description="Gly residues" evidence="1">
    <location>
        <begin position="196"/>
        <end position="206"/>
    </location>
</feature>
<feature type="transmembrane region" description="Helical" evidence="2">
    <location>
        <begin position="69"/>
        <end position="92"/>
    </location>
</feature>
<feature type="region of interest" description="Disordered" evidence="1">
    <location>
        <begin position="178"/>
        <end position="206"/>
    </location>
</feature>
<name>A0A6J7DIW2_9ZZZZ</name>
<keyword evidence="2" id="KW-1133">Transmembrane helix</keyword>
<organism evidence="3">
    <name type="scientific">freshwater metagenome</name>
    <dbReference type="NCBI Taxonomy" id="449393"/>
    <lineage>
        <taxon>unclassified sequences</taxon>
        <taxon>metagenomes</taxon>
        <taxon>ecological metagenomes</taxon>
    </lineage>
</organism>
<evidence type="ECO:0000256" key="1">
    <source>
        <dbReference type="SAM" id="MobiDB-lite"/>
    </source>
</evidence>
<evidence type="ECO:0000256" key="2">
    <source>
        <dbReference type="SAM" id="Phobius"/>
    </source>
</evidence>
<keyword evidence="2" id="KW-0472">Membrane</keyword>
<sequence>MHTSASSITQPFAAVSNVTAVAQCRNCSAAVAEDQRYCLSCGSRRAEKGVPFSPQTVATDTAASGGKQAITPALATAIVCLSVLFLGTGVLVGRSAGGSQQVASSAPQVVTVGATGTDGTAAGATGAAGSKAAKKGSGAAPSAVQKGAKVLSSAAVASATDCKGLTPTACGKKLAKLPKTISTPGTPPPIDHKAPAGGGGAQTWGN</sequence>
<keyword evidence="2" id="KW-0812">Transmembrane</keyword>
<protein>
    <submittedName>
        <fullName evidence="3">Unannotated protein</fullName>
    </submittedName>
</protein>
<evidence type="ECO:0000313" key="3">
    <source>
        <dbReference type="EMBL" id="CAB4868784.1"/>
    </source>
</evidence>
<dbReference type="AlphaFoldDB" id="A0A6J7DIW2"/>
<accession>A0A6J7DIW2</accession>
<reference evidence="3" key="1">
    <citation type="submission" date="2020-05" db="EMBL/GenBank/DDBJ databases">
        <authorList>
            <person name="Chiriac C."/>
            <person name="Salcher M."/>
            <person name="Ghai R."/>
            <person name="Kavagutti S V."/>
        </authorList>
    </citation>
    <scope>NUCLEOTIDE SEQUENCE</scope>
</reference>